<comment type="caution">
    <text evidence="2">The sequence shown here is derived from an EMBL/GenBank/DDBJ whole genome shotgun (WGS) entry which is preliminary data.</text>
</comment>
<evidence type="ECO:0000313" key="3">
    <source>
        <dbReference type="Proteomes" id="UP001589700"/>
    </source>
</evidence>
<protein>
    <recommendedName>
        <fullName evidence="4">SseB protein N-terminal domain-containing protein</fullName>
    </recommendedName>
</protein>
<keyword evidence="3" id="KW-1185">Reference proteome</keyword>
<organism evidence="2 3">
    <name type="scientific">Dietzia aerolata</name>
    <dbReference type="NCBI Taxonomy" id="595984"/>
    <lineage>
        <taxon>Bacteria</taxon>
        <taxon>Bacillati</taxon>
        <taxon>Actinomycetota</taxon>
        <taxon>Actinomycetes</taxon>
        <taxon>Mycobacteriales</taxon>
        <taxon>Dietziaceae</taxon>
        <taxon>Dietzia</taxon>
    </lineage>
</organism>
<proteinExistence type="predicted"/>
<dbReference type="EMBL" id="JBHMDY010000001">
    <property type="protein sequence ID" value="MFB9258254.1"/>
    <property type="molecule type" value="Genomic_DNA"/>
</dbReference>
<reference evidence="2 3" key="1">
    <citation type="submission" date="2024-09" db="EMBL/GenBank/DDBJ databases">
        <authorList>
            <person name="Sun Q."/>
            <person name="Mori K."/>
        </authorList>
    </citation>
    <scope>NUCLEOTIDE SEQUENCE [LARGE SCALE GENOMIC DNA]</scope>
    <source>
        <strain evidence="2 3">CCM 7659</strain>
    </source>
</reference>
<dbReference type="RefSeq" id="WP_182633453.1">
    <property type="nucleotide sequence ID" value="NZ_JAALDM010000294.1"/>
</dbReference>
<feature type="compositionally biased region" description="Polar residues" evidence="1">
    <location>
        <begin position="103"/>
        <end position="114"/>
    </location>
</feature>
<gene>
    <name evidence="2" type="ORF">ACFFVD_00375</name>
</gene>
<evidence type="ECO:0000313" key="2">
    <source>
        <dbReference type="EMBL" id="MFB9258254.1"/>
    </source>
</evidence>
<name>A0ABV5JNC6_9ACTN</name>
<dbReference type="Proteomes" id="UP001589700">
    <property type="component" value="Unassembled WGS sequence"/>
</dbReference>
<sequence length="121" mass="13037">MPERHWQIFAALSTTTDAPHEQVLGTVPGSALIQFADGTSEAAMLIDAATQDEAVLFVRLAMLELTVGLTSVTVSEVLPDPDAPFTPMVFDDPRLMRARSWARTLSQPIPTTTEPTDDGGL</sequence>
<evidence type="ECO:0008006" key="4">
    <source>
        <dbReference type="Google" id="ProtNLM"/>
    </source>
</evidence>
<evidence type="ECO:0000256" key="1">
    <source>
        <dbReference type="SAM" id="MobiDB-lite"/>
    </source>
</evidence>
<feature type="region of interest" description="Disordered" evidence="1">
    <location>
        <begin position="102"/>
        <end position="121"/>
    </location>
</feature>
<accession>A0ABV5JNC6</accession>